<dbReference type="PANTHER" id="PTHR13667">
    <property type="entry name" value="HOMOLOC-13"/>
    <property type="match status" value="1"/>
</dbReference>
<dbReference type="GO" id="GO:0005886">
    <property type="term" value="C:plasma membrane"/>
    <property type="evidence" value="ECO:0007669"/>
    <property type="project" value="UniProtKB-SubCell"/>
</dbReference>
<protein>
    <submittedName>
        <fullName evidence="13">Uncharacterized protein</fullName>
    </submittedName>
</protein>
<geneLocation type="mitochondrion" evidence="13"/>
<evidence type="ECO:0000256" key="8">
    <source>
        <dbReference type="ARBA" id="ARBA00022794"/>
    </source>
</evidence>
<reference evidence="13 14" key="1">
    <citation type="submission" date="2018-03" db="EMBL/GenBank/DDBJ databases">
        <authorList>
            <person name="Fogelqvist J."/>
        </authorList>
    </citation>
    <scope>NUCLEOTIDE SEQUENCE [LARGE SCALE GENOMIC DNA]</scope>
</reference>
<dbReference type="AlphaFoldDB" id="A0A3P3YLT7"/>
<dbReference type="InterPro" id="IPR024511">
    <property type="entry name" value="Frtz"/>
</dbReference>
<evidence type="ECO:0000256" key="7">
    <source>
        <dbReference type="ARBA" id="ARBA00022737"/>
    </source>
</evidence>
<evidence type="ECO:0000256" key="4">
    <source>
        <dbReference type="ARBA" id="ARBA00022475"/>
    </source>
</evidence>
<dbReference type="GO" id="GO:0044782">
    <property type="term" value="P:cilium organization"/>
    <property type="evidence" value="ECO:0007669"/>
    <property type="project" value="TreeGrafter"/>
</dbReference>
<name>A0A3P3YLT7_PLABS</name>
<evidence type="ECO:0000256" key="9">
    <source>
        <dbReference type="ARBA" id="ARBA00023069"/>
    </source>
</evidence>
<evidence type="ECO:0000256" key="5">
    <source>
        <dbReference type="ARBA" id="ARBA00022490"/>
    </source>
</evidence>
<gene>
    <name evidence="13" type="ORF">PLBR_LOCUS7975</name>
</gene>
<evidence type="ECO:0000256" key="11">
    <source>
        <dbReference type="ARBA" id="ARBA00023212"/>
    </source>
</evidence>
<accession>A0A3P3YLT7</accession>
<evidence type="ECO:0000256" key="1">
    <source>
        <dbReference type="ARBA" id="ARBA00004236"/>
    </source>
</evidence>
<keyword evidence="8" id="KW-0970">Cilium biogenesis/degradation</keyword>
<keyword evidence="5" id="KW-0963">Cytoplasm</keyword>
<keyword evidence="13" id="KW-0496">Mitochondrion</keyword>
<dbReference type="EMBL" id="OVEO01000015">
    <property type="protein sequence ID" value="SPR00760.1"/>
    <property type="molecule type" value="Genomic_DNA"/>
</dbReference>
<dbReference type="Proteomes" id="UP000290189">
    <property type="component" value="Unassembled WGS sequence"/>
</dbReference>
<evidence type="ECO:0000313" key="14">
    <source>
        <dbReference type="Proteomes" id="UP000290189"/>
    </source>
</evidence>
<dbReference type="GO" id="GO:0045184">
    <property type="term" value="P:establishment of protein localization"/>
    <property type="evidence" value="ECO:0007669"/>
    <property type="project" value="TreeGrafter"/>
</dbReference>
<evidence type="ECO:0000313" key="13">
    <source>
        <dbReference type="EMBL" id="SPR00760.1"/>
    </source>
</evidence>
<comment type="similarity">
    <text evidence="3">Belongs to the WD repeat fritz family.</text>
</comment>
<evidence type="ECO:0000256" key="10">
    <source>
        <dbReference type="ARBA" id="ARBA00023136"/>
    </source>
</evidence>
<keyword evidence="7" id="KW-0677">Repeat</keyword>
<comment type="subcellular location">
    <subcellularLocation>
        <location evidence="1">Cell membrane</location>
    </subcellularLocation>
    <subcellularLocation>
        <location evidence="2">Cytoplasm</location>
        <location evidence="2">Cytoskeleton</location>
        <location evidence="2">Cilium axoneme</location>
    </subcellularLocation>
</comment>
<evidence type="ECO:0000256" key="2">
    <source>
        <dbReference type="ARBA" id="ARBA00004430"/>
    </source>
</evidence>
<evidence type="ECO:0000256" key="3">
    <source>
        <dbReference type="ARBA" id="ARBA00006059"/>
    </source>
</evidence>
<keyword evidence="9" id="KW-0969">Cilium</keyword>
<dbReference type="GO" id="GO:0097541">
    <property type="term" value="C:axonemal basal plate"/>
    <property type="evidence" value="ECO:0007669"/>
    <property type="project" value="TreeGrafter"/>
</dbReference>
<evidence type="ECO:0000256" key="6">
    <source>
        <dbReference type="ARBA" id="ARBA00022574"/>
    </source>
</evidence>
<keyword evidence="6" id="KW-0853">WD repeat</keyword>
<keyword evidence="10" id="KW-0472">Membrane</keyword>
<keyword evidence="11" id="KW-0206">Cytoskeleton</keyword>
<evidence type="ECO:0000256" key="12">
    <source>
        <dbReference type="ARBA" id="ARBA00023273"/>
    </source>
</evidence>
<sequence>MLQAKVLLFVSQDARDRDQLQEPCSLYLNPPASSEGELADTTRYEDAHRRLQGRTLFLPDSWTNRLRHHVADATSCMAKSMPVGIGAASDNMASVTRVILCTGAVVSFFVDGVDTIRRCIIDESVAGVVGHAIVSCAIMVGNVLFLGMETPPKILAVSVPTSKPSSEPATNLMAASTAHAWIDSFDVRPRMMGFDRSRGLLCIGYARRIGIVSVVAGSGPDNPARRTSIRGKASLRSGGMSLTVHSELTLDHTVTLVTCTWSGNGRDLIVVSQEVQQDPVVVRVATYPAHDGPNGIERSPSRSLSLTVQRRIIFACGDEDRRRIILLGEHGMVAIVEIGDQILHRKTVNFSRETSSSPVFASFHPSNAVIVIFFEDGSLVITDVALQRLQFPDGSSTLQLSSWLGYRPRVVHATWARSAGGIRDLHVVCDRGPALIVRIGTGLRFGSVTDLAIVADRIRMQQLDEVNTVLSHASSLEERVAMVGVVVDGLMVIADTVTVQGLSVTERLDVLLKETWRICKSKGDAGLIEKVKRMCQRFINRLIAYDRIDVAFQHAVMVEDDDGILAIYAAARHRGYSTIASHALRRCKAKLKLPSKDAITDSALIDDTLVEQLLALVPLEMNTIQYTTATIKDAGLSLLRQGRLDDAAALFRKFDLQADLQCVDRIRRSARAGYAIRPSVVTIRQ</sequence>
<keyword evidence="12" id="KW-0966">Cell projection</keyword>
<keyword evidence="4" id="KW-1003">Cell membrane</keyword>
<proteinExistence type="inferred from homology"/>
<organism evidence="13 14">
    <name type="scientific">Plasmodiophora brassicae</name>
    <name type="common">Clubroot disease agent</name>
    <dbReference type="NCBI Taxonomy" id="37360"/>
    <lineage>
        <taxon>Eukaryota</taxon>
        <taxon>Sar</taxon>
        <taxon>Rhizaria</taxon>
        <taxon>Endomyxa</taxon>
        <taxon>Phytomyxea</taxon>
        <taxon>Plasmodiophorida</taxon>
        <taxon>Plasmodiophoridae</taxon>
        <taxon>Plasmodiophora</taxon>
    </lineage>
</organism>
<dbReference type="PANTHER" id="PTHR13667:SF5">
    <property type="entry name" value="WD REPEAT-CONTAINING AND PLANAR CELL POLARITY EFFECTOR PROTEIN FRITZ HOMOLOG"/>
    <property type="match status" value="1"/>
</dbReference>